<dbReference type="Gene3D" id="6.10.340.10">
    <property type="match status" value="1"/>
</dbReference>
<protein>
    <recommendedName>
        <fullName evidence="3">histidine kinase</fullName>
        <ecNumber evidence="3">2.7.13.3</ecNumber>
    </recommendedName>
</protein>
<feature type="domain" description="Histidine kinase" evidence="13">
    <location>
        <begin position="478"/>
        <end position="581"/>
    </location>
</feature>
<dbReference type="Pfam" id="PF02518">
    <property type="entry name" value="HATPase_c"/>
    <property type="match status" value="1"/>
</dbReference>
<dbReference type="Pfam" id="PF00672">
    <property type="entry name" value="HAMP"/>
    <property type="match status" value="1"/>
</dbReference>
<evidence type="ECO:0000256" key="11">
    <source>
        <dbReference type="ARBA" id="ARBA00023136"/>
    </source>
</evidence>
<evidence type="ECO:0000256" key="3">
    <source>
        <dbReference type="ARBA" id="ARBA00012438"/>
    </source>
</evidence>
<dbReference type="Pfam" id="PF06580">
    <property type="entry name" value="His_kinase"/>
    <property type="match status" value="1"/>
</dbReference>
<feature type="transmembrane region" description="Helical" evidence="12">
    <location>
        <begin position="13"/>
        <end position="36"/>
    </location>
</feature>
<keyword evidence="12" id="KW-1133">Transmembrane helix</keyword>
<dbReference type="EC" id="2.7.13.3" evidence="3"/>
<dbReference type="PANTHER" id="PTHR34220">
    <property type="entry name" value="SENSOR HISTIDINE KINASE YPDA"/>
    <property type="match status" value="1"/>
</dbReference>
<comment type="catalytic activity">
    <reaction evidence="1">
        <text>ATP + protein L-histidine = ADP + protein N-phospho-L-histidine.</text>
        <dbReference type="EC" id="2.7.13.3"/>
    </reaction>
</comment>
<dbReference type="InterPro" id="IPR010559">
    <property type="entry name" value="Sig_transdc_His_kin_internal"/>
</dbReference>
<dbReference type="InterPro" id="IPR050640">
    <property type="entry name" value="Bact_2-comp_sensor_kinase"/>
</dbReference>
<evidence type="ECO:0000256" key="6">
    <source>
        <dbReference type="ARBA" id="ARBA00022679"/>
    </source>
</evidence>
<dbReference type="GO" id="GO:0005524">
    <property type="term" value="F:ATP binding"/>
    <property type="evidence" value="ECO:0007669"/>
    <property type="project" value="UniProtKB-KW"/>
</dbReference>
<evidence type="ECO:0000256" key="7">
    <source>
        <dbReference type="ARBA" id="ARBA00022741"/>
    </source>
</evidence>
<keyword evidence="9" id="KW-0067">ATP-binding</keyword>
<keyword evidence="4" id="KW-1003">Cell membrane</keyword>
<evidence type="ECO:0000256" key="10">
    <source>
        <dbReference type="ARBA" id="ARBA00023012"/>
    </source>
</evidence>
<dbReference type="InterPro" id="IPR005467">
    <property type="entry name" value="His_kinase_dom"/>
</dbReference>
<dbReference type="Gene3D" id="3.30.565.10">
    <property type="entry name" value="Histidine kinase-like ATPase, C-terminal domain"/>
    <property type="match status" value="1"/>
</dbReference>
<evidence type="ECO:0000256" key="4">
    <source>
        <dbReference type="ARBA" id="ARBA00022475"/>
    </source>
</evidence>
<dbReference type="GO" id="GO:0000155">
    <property type="term" value="F:phosphorelay sensor kinase activity"/>
    <property type="evidence" value="ECO:0007669"/>
    <property type="project" value="InterPro"/>
</dbReference>
<dbReference type="InterPro" id="IPR036890">
    <property type="entry name" value="HATPase_C_sf"/>
</dbReference>
<evidence type="ECO:0000256" key="12">
    <source>
        <dbReference type="SAM" id="Phobius"/>
    </source>
</evidence>
<gene>
    <name evidence="15" type="ORF">BVG16_09865</name>
</gene>
<dbReference type="PROSITE" id="PS50885">
    <property type="entry name" value="HAMP"/>
    <property type="match status" value="1"/>
</dbReference>
<reference evidence="15 16" key="1">
    <citation type="submission" date="2017-01" db="EMBL/GenBank/DDBJ databases">
        <title>Genome analysis of Paenibacillus selenitrireducens ES3-24.</title>
        <authorList>
            <person name="Xu D."/>
            <person name="Yao R."/>
            <person name="Zheng S."/>
        </authorList>
    </citation>
    <scope>NUCLEOTIDE SEQUENCE [LARGE SCALE GENOMIC DNA]</scope>
    <source>
        <strain evidence="15 16">ES3-24</strain>
    </source>
</reference>
<evidence type="ECO:0000256" key="1">
    <source>
        <dbReference type="ARBA" id="ARBA00000085"/>
    </source>
</evidence>
<accession>A0A1T2XI05</accession>
<dbReference type="SUPFAM" id="SSF55874">
    <property type="entry name" value="ATPase domain of HSP90 chaperone/DNA topoisomerase II/histidine kinase"/>
    <property type="match status" value="1"/>
</dbReference>
<dbReference type="EMBL" id="MSZX01000003">
    <property type="protein sequence ID" value="OPA79514.1"/>
    <property type="molecule type" value="Genomic_DNA"/>
</dbReference>
<dbReference type="Proteomes" id="UP000190188">
    <property type="component" value="Unassembled WGS sequence"/>
</dbReference>
<evidence type="ECO:0000259" key="14">
    <source>
        <dbReference type="PROSITE" id="PS50885"/>
    </source>
</evidence>
<keyword evidence="11 12" id="KW-0472">Membrane</keyword>
<evidence type="ECO:0000256" key="8">
    <source>
        <dbReference type="ARBA" id="ARBA00022777"/>
    </source>
</evidence>
<keyword evidence="16" id="KW-1185">Reference proteome</keyword>
<keyword evidence="5" id="KW-0597">Phosphoprotein</keyword>
<dbReference type="CDD" id="cd06225">
    <property type="entry name" value="HAMP"/>
    <property type="match status" value="1"/>
</dbReference>
<dbReference type="SMART" id="SM00387">
    <property type="entry name" value="HATPase_c"/>
    <property type="match status" value="1"/>
</dbReference>
<feature type="transmembrane region" description="Helical" evidence="12">
    <location>
        <begin position="298"/>
        <end position="321"/>
    </location>
</feature>
<organism evidence="15 16">
    <name type="scientific">Paenibacillus selenitireducens</name>
    <dbReference type="NCBI Taxonomy" id="1324314"/>
    <lineage>
        <taxon>Bacteria</taxon>
        <taxon>Bacillati</taxon>
        <taxon>Bacillota</taxon>
        <taxon>Bacilli</taxon>
        <taxon>Bacillales</taxon>
        <taxon>Paenibacillaceae</taxon>
        <taxon>Paenibacillus</taxon>
    </lineage>
</organism>
<keyword evidence="10" id="KW-0902">Two-component regulatory system</keyword>
<evidence type="ECO:0000256" key="2">
    <source>
        <dbReference type="ARBA" id="ARBA00004651"/>
    </source>
</evidence>
<keyword evidence="7" id="KW-0547">Nucleotide-binding</keyword>
<evidence type="ECO:0000256" key="9">
    <source>
        <dbReference type="ARBA" id="ARBA00022840"/>
    </source>
</evidence>
<evidence type="ECO:0000256" key="5">
    <source>
        <dbReference type="ARBA" id="ARBA00022553"/>
    </source>
</evidence>
<keyword evidence="8 15" id="KW-0418">Kinase</keyword>
<dbReference type="SMART" id="SM00304">
    <property type="entry name" value="HAMP"/>
    <property type="match status" value="1"/>
</dbReference>
<evidence type="ECO:0000259" key="13">
    <source>
        <dbReference type="PROSITE" id="PS50109"/>
    </source>
</evidence>
<evidence type="ECO:0000313" key="15">
    <source>
        <dbReference type="EMBL" id="OPA79514.1"/>
    </source>
</evidence>
<dbReference type="InterPro" id="IPR003594">
    <property type="entry name" value="HATPase_dom"/>
</dbReference>
<feature type="domain" description="HAMP" evidence="14">
    <location>
        <begin position="319"/>
        <end position="371"/>
    </location>
</feature>
<dbReference type="PANTHER" id="PTHR34220:SF7">
    <property type="entry name" value="SENSOR HISTIDINE KINASE YPDA"/>
    <property type="match status" value="1"/>
</dbReference>
<name>A0A1T2XI05_9BACL</name>
<dbReference type="SUPFAM" id="SSF158472">
    <property type="entry name" value="HAMP domain-like"/>
    <property type="match status" value="1"/>
</dbReference>
<evidence type="ECO:0000313" key="16">
    <source>
        <dbReference type="Proteomes" id="UP000190188"/>
    </source>
</evidence>
<dbReference type="InterPro" id="IPR003660">
    <property type="entry name" value="HAMP_dom"/>
</dbReference>
<comment type="subcellular location">
    <subcellularLocation>
        <location evidence="2">Cell membrane</location>
        <topology evidence="2">Multi-pass membrane protein</topology>
    </subcellularLocation>
</comment>
<dbReference type="PROSITE" id="PS50109">
    <property type="entry name" value="HIS_KIN"/>
    <property type="match status" value="1"/>
</dbReference>
<comment type="caution">
    <text evidence="15">The sequence shown here is derived from an EMBL/GenBank/DDBJ whole genome shotgun (WGS) entry which is preliminary data.</text>
</comment>
<keyword evidence="6" id="KW-0808">Transferase</keyword>
<keyword evidence="12" id="KW-0812">Transmembrane</keyword>
<proteinExistence type="predicted"/>
<dbReference type="STRING" id="1324314.BVG16_09865"/>
<dbReference type="GO" id="GO:0005886">
    <property type="term" value="C:plasma membrane"/>
    <property type="evidence" value="ECO:0007669"/>
    <property type="project" value="UniProtKB-SubCell"/>
</dbReference>
<dbReference type="AlphaFoldDB" id="A0A1T2XI05"/>
<sequence>MPVRPKNPGYLPIGYKLMFTFMIFIIIPVLVIGYVSHAMYQDSIRKQTTSNIQGTLLQIKDNIEYKLEDVTRVSGMLYYDYSLATQLRSYREGWESFERTTKYIMPKLNIALNATGMNLWMSIFLENDTLPEVYNGSFDNENPDALERSYGLYHLKRIEDKPWYLSFPVENYGHTMQWKQVERDGDFDRISLLRRMVDSFDPVRLKEIGFMRLSVRISELFQSADYHKIGEGSVITILDEKDTVMYQSGVLSSELLHQNESESHYLTIEENLNNPSWKLVAYIPTNIMEKDSLKVRMFVIAVCFLCLVVFTFAGVFISRYFSIRINKFVSVLNAFREGDLHKRISYRGKDEFSQIATALNEMGENIGDLIKEVYLTQLQKKEAELETLQSQINPHFLYNTLSSINRLAKFGETEKVQQTVLELAKFYRLTLNEGRTMIPVPTEIEQANAYLEIQKIKYGDRMEVMFDVDPDIWPYETMKLVLQPFIENVMKHAWCADRIHIRIVGQRDGDDILFRIIDDGIGMKQERIDQIFDFEGHVNAGYGIRNVDQRIKLQYGAGYGVSIYSKLGIGTSVQIRIPARRRK</sequence>